<accession>A0A8J4EFK3</accession>
<sequence length="147" mass="15406">MEVGPGASGGVGSSHKGRVGLLLWAAVGIVFFLVVACYAGAIDRSLQIRGVAADARVVEAIRRPKGTTVTVEFVSRDGVAVTAECSSCSSDLVEGDIVQIRYDPAFLDSDVEAVGNRGHRRMALFALAMVACLSVVAGVTATRLRRR</sequence>
<dbReference type="RefSeq" id="WP_203932583.1">
    <property type="nucleotide sequence ID" value="NZ_BOPH01000105.1"/>
</dbReference>
<protein>
    <recommendedName>
        <fullName evidence="4">DUF3592 domain-containing protein</fullName>
    </recommendedName>
</protein>
<keyword evidence="1" id="KW-1133">Transmembrane helix</keyword>
<evidence type="ECO:0000313" key="3">
    <source>
        <dbReference type="Proteomes" id="UP000635606"/>
    </source>
</evidence>
<evidence type="ECO:0000313" key="2">
    <source>
        <dbReference type="EMBL" id="GIJ72733.1"/>
    </source>
</evidence>
<proteinExistence type="predicted"/>
<reference evidence="2" key="1">
    <citation type="submission" date="2021-01" db="EMBL/GenBank/DDBJ databases">
        <title>Whole genome shotgun sequence of Virgisporangium ochraceum NBRC 16418.</title>
        <authorList>
            <person name="Komaki H."/>
            <person name="Tamura T."/>
        </authorList>
    </citation>
    <scope>NUCLEOTIDE SEQUENCE</scope>
    <source>
        <strain evidence="2">NBRC 16418</strain>
    </source>
</reference>
<gene>
    <name evidence="2" type="ORF">Voc01_076500</name>
</gene>
<keyword evidence="1" id="KW-0472">Membrane</keyword>
<name>A0A8J4EFK3_9ACTN</name>
<keyword evidence="1" id="KW-0812">Transmembrane</keyword>
<dbReference type="AlphaFoldDB" id="A0A8J4EFK3"/>
<dbReference type="Proteomes" id="UP000635606">
    <property type="component" value="Unassembled WGS sequence"/>
</dbReference>
<dbReference type="EMBL" id="BOPH01000105">
    <property type="protein sequence ID" value="GIJ72733.1"/>
    <property type="molecule type" value="Genomic_DNA"/>
</dbReference>
<feature type="transmembrane region" description="Helical" evidence="1">
    <location>
        <begin position="122"/>
        <end position="141"/>
    </location>
</feature>
<feature type="transmembrane region" description="Helical" evidence="1">
    <location>
        <begin position="21"/>
        <end position="41"/>
    </location>
</feature>
<evidence type="ECO:0008006" key="4">
    <source>
        <dbReference type="Google" id="ProtNLM"/>
    </source>
</evidence>
<comment type="caution">
    <text evidence="2">The sequence shown here is derived from an EMBL/GenBank/DDBJ whole genome shotgun (WGS) entry which is preliminary data.</text>
</comment>
<evidence type="ECO:0000256" key="1">
    <source>
        <dbReference type="SAM" id="Phobius"/>
    </source>
</evidence>
<organism evidence="2 3">
    <name type="scientific">Virgisporangium ochraceum</name>
    <dbReference type="NCBI Taxonomy" id="65505"/>
    <lineage>
        <taxon>Bacteria</taxon>
        <taxon>Bacillati</taxon>
        <taxon>Actinomycetota</taxon>
        <taxon>Actinomycetes</taxon>
        <taxon>Micromonosporales</taxon>
        <taxon>Micromonosporaceae</taxon>
        <taxon>Virgisporangium</taxon>
    </lineage>
</organism>
<keyword evidence="3" id="KW-1185">Reference proteome</keyword>